<accession>A0AAV4GRN0</accession>
<evidence type="ECO:0000313" key="3">
    <source>
        <dbReference type="Proteomes" id="UP000762676"/>
    </source>
</evidence>
<gene>
    <name evidence="2" type="ORF">ElyMa_002517400</name>
</gene>
<name>A0AAV4GRN0_9GAST</name>
<keyword evidence="3" id="KW-1185">Reference proteome</keyword>
<dbReference type="EMBL" id="BMAT01005156">
    <property type="protein sequence ID" value="GFR88432.1"/>
    <property type="molecule type" value="Genomic_DNA"/>
</dbReference>
<organism evidence="2 3">
    <name type="scientific">Elysia marginata</name>
    <dbReference type="NCBI Taxonomy" id="1093978"/>
    <lineage>
        <taxon>Eukaryota</taxon>
        <taxon>Metazoa</taxon>
        <taxon>Spiralia</taxon>
        <taxon>Lophotrochozoa</taxon>
        <taxon>Mollusca</taxon>
        <taxon>Gastropoda</taxon>
        <taxon>Heterobranchia</taxon>
        <taxon>Euthyneura</taxon>
        <taxon>Panpulmonata</taxon>
        <taxon>Sacoglossa</taxon>
        <taxon>Placobranchoidea</taxon>
        <taxon>Plakobranchidae</taxon>
        <taxon>Elysia</taxon>
    </lineage>
</organism>
<reference evidence="2 3" key="1">
    <citation type="journal article" date="2021" name="Elife">
        <title>Chloroplast acquisition without the gene transfer in kleptoplastic sea slugs, Plakobranchus ocellatus.</title>
        <authorList>
            <person name="Maeda T."/>
            <person name="Takahashi S."/>
            <person name="Yoshida T."/>
            <person name="Shimamura S."/>
            <person name="Takaki Y."/>
            <person name="Nagai Y."/>
            <person name="Toyoda A."/>
            <person name="Suzuki Y."/>
            <person name="Arimoto A."/>
            <person name="Ishii H."/>
            <person name="Satoh N."/>
            <person name="Nishiyama T."/>
            <person name="Hasebe M."/>
            <person name="Maruyama T."/>
            <person name="Minagawa J."/>
            <person name="Obokata J."/>
            <person name="Shigenobu S."/>
        </authorList>
    </citation>
    <scope>NUCLEOTIDE SEQUENCE [LARGE SCALE GENOMIC DNA]</scope>
</reference>
<protein>
    <submittedName>
        <fullName evidence="2">Uncharacterized protein</fullName>
    </submittedName>
</protein>
<comment type="caution">
    <text evidence="2">The sequence shown here is derived from an EMBL/GenBank/DDBJ whole genome shotgun (WGS) entry which is preliminary data.</text>
</comment>
<dbReference type="AlphaFoldDB" id="A0AAV4GRN0"/>
<dbReference type="Proteomes" id="UP000762676">
    <property type="component" value="Unassembled WGS sequence"/>
</dbReference>
<sequence>MRTQEKSKWHRAELSTSLKSPWRVPLNQKVLQIVMKTQRIREVEQSGINDSVDGPSVCSRRKANPKDLDTGVDETKQCHDGYQYFQVYGGFEEQQ</sequence>
<evidence type="ECO:0000256" key="1">
    <source>
        <dbReference type="SAM" id="MobiDB-lite"/>
    </source>
</evidence>
<proteinExistence type="predicted"/>
<feature type="compositionally biased region" description="Basic and acidic residues" evidence="1">
    <location>
        <begin position="64"/>
        <end position="74"/>
    </location>
</feature>
<feature type="region of interest" description="Disordered" evidence="1">
    <location>
        <begin position="45"/>
        <end position="74"/>
    </location>
</feature>
<evidence type="ECO:0000313" key="2">
    <source>
        <dbReference type="EMBL" id="GFR88432.1"/>
    </source>
</evidence>